<organism evidence="1 2">
    <name type="scientific">Colletotrichum navitas</name>
    <dbReference type="NCBI Taxonomy" id="681940"/>
    <lineage>
        <taxon>Eukaryota</taxon>
        <taxon>Fungi</taxon>
        <taxon>Dikarya</taxon>
        <taxon>Ascomycota</taxon>
        <taxon>Pezizomycotina</taxon>
        <taxon>Sordariomycetes</taxon>
        <taxon>Hypocreomycetidae</taxon>
        <taxon>Glomerellales</taxon>
        <taxon>Glomerellaceae</taxon>
        <taxon>Colletotrichum</taxon>
        <taxon>Colletotrichum graminicola species complex</taxon>
    </lineage>
</organism>
<dbReference type="AlphaFoldDB" id="A0AAD8V5T0"/>
<keyword evidence="2" id="KW-1185">Reference proteome</keyword>
<sequence>MQLNNWRSAAALAKTVTPVVVVVVVVLLEAKATILAPGSGILEYTPGTVKCPLAVGPR</sequence>
<protein>
    <submittedName>
        <fullName evidence="1">Uncharacterized protein</fullName>
    </submittedName>
</protein>
<dbReference type="Proteomes" id="UP001230504">
    <property type="component" value="Unassembled WGS sequence"/>
</dbReference>
<reference evidence="1" key="1">
    <citation type="submission" date="2021-06" db="EMBL/GenBank/DDBJ databases">
        <title>Comparative genomics, transcriptomics and evolutionary studies reveal genomic signatures of adaptation to plant cell wall in hemibiotrophic fungi.</title>
        <authorList>
            <consortium name="DOE Joint Genome Institute"/>
            <person name="Baroncelli R."/>
            <person name="Diaz J.F."/>
            <person name="Benocci T."/>
            <person name="Peng M."/>
            <person name="Battaglia E."/>
            <person name="Haridas S."/>
            <person name="Andreopoulos W."/>
            <person name="Labutti K."/>
            <person name="Pangilinan J."/>
            <person name="Floch G.L."/>
            <person name="Makela M.R."/>
            <person name="Henrissat B."/>
            <person name="Grigoriev I.V."/>
            <person name="Crouch J.A."/>
            <person name="De Vries R.P."/>
            <person name="Sukno S.A."/>
            <person name="Thon M.R."/>
        </authorList>
    </citation>
    <scope>NUCLEOTIDE SEQUENCE</scope>
    <source>
        <strain evidence="1">CBS 125086</strain>
    </source>
</reference>
<gene>
    <name evidence="1" type="ORF">LY79DRAFT_702081</name>
</gene>
<evidence type="ECO:0000313" key="1">
    <source>
        <dbReference type="EMBL" id="KAK1595322.1"/>
    </source>
</evidence>
<dbReference type="GeneID" id="85449175"/>
<comment type="caution">
    <text evidence="1">The sequence shown here is derived from an EMBL/GenBank/DDBJ whole genome shotgun (WGS) entry which is preliminary data.</text>
</comment>
<proteinExistence type="predicted"/>
<accession>A0AAD8V5T0</accession>
<dbReference type="EMBL" id="JAHLJV010000016">
    <property type="protein sequence ID" value="KAK1595322.1"/>
    <property type="molecule type" value="Genomic_DNA"/>
</dbReference>
<dbReference type="RefSeq" id="XP_060416369.1">
    <property type="nucleotide sequence ID" value="XM_060564935.1"/>
</dbReference>
<name>A0AAD8V5T0_9PEZI</name>
<evidence type="ECO:0000313" key="2">
    <source>
        <dbReference type="Proteomes" id="UP001230504"/>
    </source>
</evidence>